<organism evidence="1 2">
    <name type="scientific">Pleurodeles waltl</name>
    <name type="common">Iberian ribbed newt</name>
    <dbReference type="NCBI Taxonomy" id="8319"/>
    <lineage>
        <taxon>Eukaryota</taxon>
        <taxon>Metazoa</taxon>
        <taxon>Chordata</taxon>
        <taxon>Craniata</taxon>
        <taxon>Vertebrata</taxon>
        <taxon>Euteleostomi</taxon>
        <taxon>Amphibia</taxon>
        <taxon>Batrachia</taxon>
        <taxon>Caudata</taxon>
        <taxon>Salamandroidea</taxon>
        <taxon>Salamandridae</taxon>
        <taxon>Pleurodelinae</taxon>
        <taxon>Pleurodeles</taxon>
    </lineage>
</organism>
<gene>
    <name evidence="1" type="ORF">NDU88_008120</name>
</gene>
<evidence type="ECO:0000313" key="2">
    <source>
        <dbReference type="Proteomes" id="UP001066276"/>
    </source>
</evidence>
<protein>
    <submittedName>
        <fullName evidence="1">Uncharacterized protein</fullName>
    </submittedName>
</protein>
<proteinExistence type="predicted"/>
<sequence>MVLPDRVCNPPLVLARIPGLGACPASFPRLRCGANVVVGKFQCLSGAPPYLCAVGLHRSTADAISCVLRITLRRDCLLVRHYPRVEQQHIINFI</sequence>
<dbReference type="EMBL" id="JANPWB010000011">
    <property type="protein sequence ID" value="KAJ1129755.1"/>
    <property type="molecule type" value="Genomic_DNA"/>
</dbReference>
<accession>A0AAV7PVQ8</accession>
<evidence type="ECO:0000313" key="1">
    <source>
        <dbReference type="EMBL" id="KAJ1129755.1"/>
    </source>
</evidence>
<dbReference type="AlphaFoldDB" id="A0AAV7PVQ8"/>
<comment type="caution">
    <text evidence="1">The sequence shown here is derived from an EMBL/GenBank/DDBJ whole genome shotgun (WGS) entry which is preliminary data.</text>
</comment>
<keyword evidence="2" id="KW-1185">Reference proteome</keyword>
<dbReference type="Proteomes" id="UP001066276">
    <property type="component" value="Chromosome 7"/>
</dbReference>
<name>A0AAV7PVQ8_PLEWA</name>
<reference evidence="1" key="1">
    <citation type="journal article" date="2022" name="bioRxiv">
        <title>Sequencing and chromosome-scale assembly of the giantPleurodeles waltlgenome.</title>
        <authorList>
            <person name="Brown T."/>
            <person name="Elewa A."/>
            <person name="Iarovenko S."/>
            <person name="Subramanian E."/>
            <person name="Araus A.J."/>
            <person name="Petzold A."/>
            <person name="Susuki M."/>
            <person name="Suzuki K.-i.T."/>
            <person name="Hayashi T."/>
            <person name="Toyoda A."/>
            <person name="Oliveira C."/>
            <person name="Osipova E."/>
            <person name="Leigh N.D."/>
            <person name="Simon A."/>
            <person name="Yun M.H."/>
        </authorList>
    </citation>
    <scope>NUCLEOTIDE SEQUENCE</scope>
    <source>
        <strain evidence="1">20211129_DDA</strain>
        <tissue evidence="1">Liver</tissue>
    </source>
</reference>